<dbReference type="PANTHER" id="PTHR19446">
    <property type="entry name" value="REVERSE TRANSCRIPTASES"/>
    <property type="match status" value="1"/>
</dbReference>
<sequence length="305" mass="34269">MLFSSCFQRSQLGKLILRGLNLQRLNHIEAEGLEQPLTEEEIHDALMGMNGDKAPGLDGFTVAFWQSFLIPKKEGVDDPGDFWPISLLGGLYKLLAKVLANRLKKVLDKVVIFPIPGSYARRSTLSLPFCVGYRSANKARSPYLSKLDFGMVEVASGLKINLAKSEVIPVREVEDINELVVELGKSNWCWDNIEFKVGEGTKVNFWTGSVVRLEYKISKNSNDWELDSIGELFHMLRDLRISPEEDSVIWKGGGHGHFRIRDAYKLLIVPSDITFTKKSIWVDKVPTKVVFFCLGGYLGEGPNFG</sequence>
<comment type="caution">
    <text evidence="1">The sequence shown here is derived from an EMBL/GenBank/DDBJ whole genome shotgun (WGS) entry which is preliminary data.</text>
</comment>
<evidence type="ECO:0000313" key="1">
    <source>
        <dbReference type="EMBL" id="RVW27905.1"/>
    </source>
</evidence>
<organism evidence="1 2">
    <name type="scientific">Vitis vinifera</name>
    <name type="common">Grape</name>
    <dbReference type="NCBI Taxonomy" id="29760"/>
    <lineage>
        <taxon>Eukaryota</taxon>
        <taxon>Viridiplantae</taxon>
        <taxon>Streptophyta</taxon>
        <taxon>Embryophyta</taxon>
        <taxon>Tracheophyta</taxon>
        <taxon>Spermatophyta</taxon>
        <taxon>Magnoliopsida</taxon>
        <taxon>eudicotyledons</taxon>
        <taxon>Gunneridae</taxon>
        <taxon>Pentapetalae</taxon>
        <taxon>rosids</taxon>
        <taxon>Vitales</taxon>
        <taxon>Vitaceae</taxon>
        <taxon>Viteae</taxon>
        <taxon>Vitis</taxon>
    </lineage>
</organism>
<reference evidence="1 2" key="1">
    <citation type="journal article" date="2018" name="PLoS Genet.">
        <title>Population sequencing reveals clonal diversity and ancestral inbreeding in the grapevine cultivar Chardonnay.</title>
        <authorList>
            <person name="Roach M.J."/>
            <person name="Johnson D.L."/>
            <person name="Bohlmann J."/>
            <person name="van Vuuren H.J."/>
            <person name="Jones S.J."/>
            <person name="Pretorius I.S."/>
            <person name="Schmidt S.A."/>
            <person name="Borneman A.R."/>
        </authorList>
    </citation>
    <scope>NUCLEOTIDE SEQUENCE [LARGE SCALE GENOMIC DNA]</scope>
    <source>
        <strain evidence="2">cv. Chardonnay</strain>
        <tissue evidence="1">Leaf</tissue>
    </source>
</reference>
<proteinExistence type="predicted"/>
<dbReference type="AlphaFoldDB" id="A0A438CXH1"/>
<evidence type="ECO:0000313" key="2">
    <source>
        <dbReference type="Proteomes" id="UP000288805"/>
    </source>
</evidence>
<accession>A0A438CXH1</accession>
<name>A0A438CXH1_VITVI</name>
<gene>
    <name evidence="1" type="ORF">CK203_084954</name>
</gene>
<protein>
    <recommendedName>
        <fullName evidence="3">Reverse transcriptase domain-containing protein</fullName>
    </recommendedName>
</protein>
<dbReference type="Proteomes" id="UP000288805">
    <property type="component" value="Unassembled WGS sequence"/>
</dbReference>
<evidence type="ECO:0008006" key="3">
    <source>
        <dbReference type="Google" id="ProtNLM"/>
    </source>
</evidence>
<dbReference type="EMBL" id="QGNW01001932">
    <property type="protein sequence ID" value="RVW27905.1"/>
    <property type="molecule type" value="Genomic_DNA"/>
</dbReference>